<dbReference type="Proteomes" id="UP000193986">
    <property type="component" value="Unassembled WGS sequence"/>
</dbReference>
<dbReference type="PROSITE" id="PS50011">
    <property type="entry name" value="PROTEIN_KINASE_DOM"/>
    <property type="match status" value="1"/>
</dbReference>
<dbReference type="InParanoid" id="A0A1Y2AW15"/>
<dbReference type="FunCoup" id="A0A1Y2AW15">
    <property type="interactions" value="840"/>
</dbReference>
<name>A0A1Y2AW15_9TREE</name>
<gene>
    <name evidence="2" type="ORF">BCR39DRAFT_470175</name>
</gene>
<dbReference type="STRING" id="71784.A0A1Y2AW15"/>
<dbReference type="InterPro" id="IPR011989">
    <property type="entry name" value="ARM-like"/>
</dbReference>
<dbReference type="AlphaFoldDB" id="A0A1Y2AW15"/>
<reference evidence="2 3" key="1">
    <citation type="submission" date="2016-07" db="EMBL/GenBank/DDBJ databases">
        <title>Pervasive Adenine N6-methylation of Active Genes in Fungi.</title>
        <authorList>
            <consortium name="DOE Joint Genome Institute"/>
            <person name="Mondo S.J."/>
            <person name="Dannebaum R.O."/>
            <person name="Kuo R.C."/>
            <person name="Labutti K."/>
            <person name="Haridas S."/>
            <person name="Kuo A."/>
            <person name="Salamov A."/>
            <person name="Ahrendt S.R."/>
            <person name="Lipzen A."/>
            <person name="Sullivan W."/>
            <person name="Andreopoulos W.B."/>
            <person name="Clum A."/>
            <person name="Lindquist E."/>
            <person name="Daum C."/>
            <person name="Ramamoorthy G.K."/>
            <person name="Gryganskyi A."/>
            <person name="Culley D."/>
            <person name="Magnuson J.K."/>
            <person name="James T.Y."/>
            <person name="O'Malley M.A."/>
            <person name="Stajich J.E."/>
            <person name="Spatafora J.W."/>
            <person name="Visel A."/>
            <person name="Grigoriev I.V."/>
        </authorList>
    </citation>
    <scope>NUCLEOTIDE SEQUENCE [LARGE SCALE GENOMIC DNA]</scope>
    <source>
        <strain evidence="2 3">68-887.2</strain>
    </source>
</reference>
<keyword evidence="3" id="KW-1185">Reference proteome</keyword>
<proteinExistence type="predicted"/>
<dbReference type="SUPFAM" id="SSF48371">
    <property type="entry name" value="ARM repeat"/>
    <property type="match status" value="1"/>
</dbReference>
<dbReference type="Gene3D" id="3.30.200.20">
    <property type="entry name" value="Phosphorylase Kinase, domain 1"/>
    <property type="match status" value="1"/>
</dbReference>
<dbReference type="GO" id="GO:0005737">
    <property type="term" value="C:cytoplasm"/>
    <property type="evidence" value="ECO:0007669"/>
    <property type="project" value="TreeGrafter"/>
</dbReference>
<dbReference type="PANTHER" id="PTHR12984:SF3">
    <property type="entry name" value="N-TERMINAL KINASE-LIKE PROTEIN"/>
    <property type="match status" value="1"/>
</dbReference>
<dbReference type="Gene3D" id="1.25.10.10">
    <property type="entry name" value="Leucine-rich Repeat Variant"/>
    <property type="match status" value="1"/>
</dbReference>
<dbReference type="GO" id="GO:0005524">
    <property type="term" value="F:ATP binding"/>
    <property type="evidence" value="ECO:0007669"/>
    <property type="project" value="InterPro"/>
</dbReference>
<dbReference type="EMBL" id="MCFC01000045">
    <property type="protein sequence ID" value="ORY26676.1"/>
    <property type="molecule type" value="Genomic_DNA"/>
</dbReference>
<dbReference type="PANTHER" id="PTHR12984">
    <property type="entry name" value="SCY1-RELATED S/T PROTEIN KINASE-LIKE"/>
    <property type="match status" value="1"/>
</dbReference>
<dbReference type="InterPro" id="IPR016024">
    <property type="entry name" value="ARM-type_fold"/>
</dbReference>
<evidence type="ECO:0000259" key="1">
    <source>
        <dbReference type="PROSITE" id="PS50011"/>
    </source>
</evidence>
<dbReference type="SUPFAM" id="SSF56112">
    <property type="entry name" value="Protein kinase-like (PK-like)"/>
    <property type="match status" value="1"/>
</dbReference>
<dbReference type="Gene3D" id="1.10.510.10">
    <property type="entry name" value="Transferase(Phosphotransferase) domain 1"/>
    <property type="match status" value="1"/>
</dbReference>
<dbReference type="OrthoDB" id="447103at2759"/>
<dbReference type="InterPro" id="IPR000719">
    <property type="entry name" value="Prot_kinase_dom"/>
</dbReference>
<dbReference type="InterPro" id="IPR011009">
    <property type="entry name" value="Kinase-like_dom_sf"/>
</dbReference>
<accession>A0A1Y2AW15</accession>
<evidence type="ECO:0000313" key="3">
    <source>
        <dbReference type="Proteomes" id="UP000193986"/>
    </source>
</evidence>
<feature type="domain" description="Protein kinase" evidence="1">
    <location>
        <begin position="21"/>
        <end position="300"/>
    </location>
</feature>
<protein>
    <submittedName>
        <fullName evidence="2">Armadillo-type protein</fullName>
    </submittedName>
</protein>
<evidence type="ECO:0000313" key="2">
    <source>
        <dbReference type="EMBL" id="ORY26676.1"/>
    </source>
</evidence>
<dbReference type="GO" id="GO:0004672">
    <property type="term" value="F:protein kinase activity"/>
    <property type="evidence" value="ECO:0007669"/>
    <property type="project" value="InterPro"/>
</dbReference>
<dbReference type="InterPro" id="IPR051177">
    <property type="entry name" value="CIK-Related_Protein"/>
</dbReference>
<comment type="caution">
    <text evidence="2">The sequence shown here is derived from an EMBL/GenBank/DDBJ whole genome shotgun (WGS) entry which is preliminary data.</text>
</comment>
<sequence length="587" mass="64480">MNYLKSITTSVLNSTGVTFPFSIGERIPGLDTSTSIWEIREGVKKDDGTPLTLFIFDSTLPPFQPGNKDRRTLMQLARNALKKLRTIRHPDVIRYIDSVETETHVYIATERVRPLQGVLRDWETGGAMAAVKGKGREDWIGWGVRSIATATAFLNSPPLSLHHSYLIPSAIFVTPALEWRLAGFDLLTTRDDTTGVLWGLGGVAPGNVGEMCGPEVRKSGWGVLRDTDPAQSDTYVLAMLLFMLYNPHSPLPSLNTQPSPTSSGSLPRALFPLWKRMLNPNPRTRLATSAFVAEATQTGFWSSNPLASLVQGLDGFELLSEGDKLSLLRTIKDGVASIPQPFLLYRVLPSLLHSLSLPTAPSGAMLPLVLELGKLVSPSDYGKLVIEPVVKLYASQDRGTRMALLDGLSEYSDKMDNRTVSEKVWPHLITGFADTVPIIREATVKAVYPLASKLTDRILNNDLLRLLAKMQTDVEPSIRTNTCILIGRLAPMLGQNTKKKVLVPAFARSLKDPFVHARVAGLMALMATVELFDRDDLAGKVVPNMAFTLVDKEKLVRDQAFKAINMFLKRIEGMAASMVSASCIRSC</sequence>
<organism evidence="2 3">
    <name type="scientific">Naematelia encephala</name>
    <dbReference type="NCBI Taxonomy" id="71784"/>
    <lineage>
        <taxon>Eukaryota</taxon>
        <taxon>Fungi</taxon>
        <taxon>Dikarya</taxon>
        <taxon>Basidiomycota</taxon>
        <taxon>Agaricomycotina</taxon>
        <taxon>Tremellomycetes</taxon>
        <taxon>Tremellales</taxon>
        <taxon>Naemateliaceae</taxon>
        <taxon>Naematelia</taxon>
    </lineage>
</organism>
<dbReference type="GO" id="GO:0006409">
    <property type="term" value="P:tRNA export from nucleus"/>
    <property type="evidence" value="ECO:0007669"/>
    <property type="project" value="TreeGrafter"/>
</dbReference>